<keyword evidence="2" id="KW-1185">Reference proteome</keyword>
<protein>
    <submittedName>
        <fullName evidence="1">Uncharacterized protein</fullName>
    </submittedName>
</protein>
<organism evidence="1 2">
    <name type="scientific">Marchantia polymorpha</name>
    <name type="common">Common liverwort</name>
    <name type="synonym">Marchantia aquatica</name>
    <dbReference type="NCBI Taxonomy" id="3197"/>
    <lineage>
        <taxon>Eukaryota</taxon>
        <taxon>Viridiplantae</taxon>
        <taxon>Streptophyta</taxon>
        <taxon>Embryophyta</taxon>
        <taxon>Marchantiophyta</taxon>
        <taxon>Marchantiopsida</taxon>
        <taxon>Marchantiidae</taxon>
        <taxon>Marchantiales</taxon>
        <taxon>Marchantiaceae</taxon>
        <taxon>Marchantia</taxon>
    </lineage>
</organism>
<dbReference type="AlphaFoldDB" id="A0A2R6XCI2"/>
<gene>
    <name evidence="1" type="ORF">MARPO_0023s0124</name>
</gene>
<proteinExistence type="predicted"/>
<reference evidence="2" key="1">
    <citation type="journal article" date="2017" name="Cell">
        <title>Insights into land plant evolution garnered from the Marchantia polymorpha genome.</title>
        <authorList>
            <person name="Bowman J.L."/>
            <person name="Kohchi T."/>
            <person name="Yamato K.T."/>
            <person name="Jenkins J."/>
            <person name="Shu S."/>
            <person name="Ishizaki K."/>
            <person name="Yamaoka S."/>
            <person name="Nishihama R."/>
            <person name="Nakamura Y."/>
            <person name="Berger F."/>
            <person name="Adam C."/>
            <person name="Aki S.S."/>
            <person name="Althoff F."/>
            <person name="Araki T."/>
            <person name="Arteaga-Vazquez M.A."/>
            <person name="Balasubrmanian S."/>
            <person name="Barry K."/>
            <person name="Bauer D."/>
            <person name="Boehm C.R."/>
            <person name="Briginshaw L."/>
            <person name="Caballero-Perez J."/>
            <person name="Catarino B."/>
            <person name="Chen F."/>
            <person name="Chiyoda S."/>
            <person name="Chovatia M."/>
            <person name="Davies K.M."/>
            <person name="Delmans M."/>
            <person name="Demura T."/>
            <person name="Dierschke T."/>
            <person name="Dolan L."/>
            <person name="Dorantes-Acosta A.E."/>
            <person name="Eklund D.M."/>
            <person name="Florent S.N."/>
            <person name="Flores-Sandoval E."/>
            <person name="Fujiyama A."/>
            <person name="Fukuzawa H."/>
            <person name="Galik B."/>
            <person name="Grimanelli D."/>
            <person name="Grimwood J."/>
            <person name="Grossniklaus U."/>
            <person name="Hamada T."/>
            <person name="Haseloff J."/>
            <person name="Hetherington A.J."/>
            <person name="Higo A."/>
            <person name="Hirakawa Y."/>
            <person name="Hundley H.N."/>
            <person name="Ikeda Y."/>
            <person name="Inoue K."/>
            <person name="Inoue S.I."/>
            <person name="Ishida S."/>
            <person name="Jia Q."/>
            <person name="Kakita M."/>
            <person name="Kanazawa T."/>
            <person name="Kawai Y."/>
            <person name="Kawashima T."/>
            <person name="Kennedy M."/>
            <person name="Kinose K."/>
            <person name="Kinoshita T."/>
            <person name="Kohara Y."/>
            <person name="Koide E."/>
            <person name="Komatsu K."/>
            <person name="Kopischke S."/>
            <person name="Kubo M."/>
            <person name="Kyozuka J."/>
            <person name="Lagercrantz U."/>
            <person name="Lin S.S."/>
            <person name="Lindquist E."/>
            <person name="Lipzen A.M."/>
            <person name="Lu C.W."/>
            <person name="De Luna E."/>
            <person name="Martienssen R.A."/>
            <person name="Minamino N."/>
            <person name="Mizutani M."/>
            <person name="Mizutani M."/>
            <person name="Mochizuki N."/>
            <person name="Monte I."/>
            <person name="Mosher R."/>
            <person name="Nagasaki H."/>
            <person name="Nakagami H."/>
            <person name="Naramoto S."/>
            <person name="Nishitani K."/>
            <person name="Ohtani M."/>
            <person name="Okamoto T."/>
            <person name="Okumura M."/>
            <person name="Phillips J."/>
            <person name="Pollak B."/>
            <person name="Reinders A."/>
            <person name="Rovekamp M."/>
            <person name="Sano R."/>
            <person name="Sawa S."/>
            <person name="Schmid M.W."/>
            <person name="Shirakawa M."/>
            <person name="Solano R."/>
            <person name="Spunde A."/>
            <person name="Suetsugu N."/>
            <person name="Sugano S."/>
            <person name="Sugiyama A."/>
            <person name="Sun R."/>
            <person name="Suzuki Y."/>
            <person name="Takenaka M."/>
            <person name="Takezawa D."/>
            <person name="Tomogane H."/>
            <person name="Tsuzuki M."/>
            <person name="Ueda T."/>
            <person name="Umeda M."/>
            <person name="Ward J.M."/>
            <person name="Watanabe Y."/>
            <person name="Yazaki K."/>
            <person name="Yokoyama R."/>
            <person name="Yoshitake Y."/>
            <person name="Yotsui I."/>
            <person name="Zachgo S."/>
            <person name="Schmutz J."/>
        </authorList>
    </citation>
    <scope>NUCLEOTIDE SEQUENCE [LARGE SCALE GENOMIC DNA]</scope>
    <source>
        <strain evidence="2">Tak-1</strain>
    </source>
</reference>
<accession>A0A2R6XCI2</accession>
<name>A0A2R6XCI2_MARPO</name>
<evidence type="ECO:0000313" key="1">
    <source>
        <dbReference type="EMBL" id="PTQ43820.1"/>
    </source>
</evidence>
<evidence type="ECO:0000313" key="2">
    <source>
        <dbReference type="Proteomes" id="UP000244005"/>
    </source>
</evidence>
<dbReference type="EMBL" id="KZ772695">
    <property type="protein sequence ID" value="PTQ43820.1"/>
    <property type="molecule type" value="Genomic_DNA"/>
</dbReference>
<dbReference type="Proteomes" id="UP000244005">
    <property type="component" value="Unassembled WGS sequence"/>
</dbReference>
<sequence>MESRTARELKSDLVGTTSRIGIVRDTNLHLLEKSSHLSRRLRPHRRTRFRGYWIRQGIINSKRRRVLYF</sequence>